<feature type="non-terminal residue" evidence="7">
    <location>
        <position position="184"/>
    </location>
</feature>
<comment type="similarity">
    <text evidence="2">Belongs to the mesothelin family.</text>
</comment>
<evidence type="ECO:0000313" key="7">
    <source>
        <dbReference type="EMBL" id="KAJ4939382.1"/>
    </source>
</evidence>
<evidence type="ECO:0000256" key="4">
    <source>
        <dbReference type="ARBA" id="ARBA00022889"/>
    </source>
</evidence>
<comment type="caution">
    <text evidence="7">The sequence shown here is derived from an EMBL/GenBank/DDBJ whole genome shotgun (WGS) entry which is preliminary data.</text>
</comment>
<dbReference type="PANTHER" id="PTHR23412">
    <property type="entry name" value="STEREOCILIN RELATED"/>
    <property type="match status" value="1"/>
</dbReference>
<reference evidence="7" key="1">
    <citation type="submission" date="2022-11" db="EMBL/GenBank/DDBJ databases">
        <title>Chromosome-level genome of Pogonophryne albipinna.</title>
        <authorList>
            <person name="Jo E."/>
        </authorList>
    </citation>
    <scope>NUCLEOTIDE SEQUENCE</scope>
    <source>
        <strain evidence="7">SGF0006</strain>
        <tissue evidence="7">Muscle</tissue>
    </source>
</reference>
<dbReference type="InterPro" id="IPR026664">
    <property type="entry name" value="Stereocilin-rel"/>
</dbReference>
<dbReference type="AlphaFoldDB" id="A0AAD6B9K5"/>
<keyword evidence="3" id="KW-0732">Signal</keyword>
<name>A0AAD6B9K5_9TELE</name>
<dbReference type="PANTHER" id="PTHR23412:SF6">
    <property type="entry name" value="MESOTHELIN"/>
    <property type="match status" value="1"/>
</dbReference>
<keyword evidence="6" id="KW-0325">Glycoprotein</keyword>
<dbReference type="GO" id="GO:0009986">
    <property type="term" value="C:cell surface"/>
    <property type="evidence" value="ECO:0007669"/>
    <property type="project" value="TreeGrafter"/>
</dbReference>
<gene>
    <name evidence="7" type="ORF">JOQ06_028831</name>
</gene>
<evidence type="ECO:0000256" key="6">
    <source>
        <dbReference type="ARBA" id="ARBA00023180"/>
    </source>
</evidence>
<proteinExistence type="inferred from homology"/>
<comment type="subcellular location">
    <subcellularLocation>
        <location evidence="1">Membrane</location>
    </subcellularLocation>
</comment>
<dbReference type="GO" id="GO:0016020">
    <property type="term" value="C:membrane"/>
    <property type="evidence" value="ECO:0007669"/>
    <property type="project" value="UniProtKB-SubCell"/>
</dbReference>
<dbReference type="GO" id="GO:0007160">
    <property type="term" value="P:cell-matrix adhesion"/>
    <property type="evidence" value="ECO:0007669"/>
    <property type="project" value="TreeGrafter"/>
</dbReference>
<keyword evidence="4" id="KW-0130">Cell adhesion</keyword>
<protein>
    <submittedName>
        <fullName evidence="7">Uncharacterized protein</fullName>
    </submittedName>
</protein>
<evidence type="ECO:0000256" key="5">
    <source>
        <dbReference type="ARBA" id="ARBA00023136"/>
    </source>
</evidence>
<evidence type="ECO:0000256" key="2">
    <source>
        <dbReference type="ARBA" id="ARBA00011016"/>
    </source>
</evidence>
<sequence>AYPLGVPEEQVQLLGSVSRVATLNDISKWTITKVDTLAALVKTDDGSWEAAQSKAIITKYLETPGNSLGATELNSIGSNLCSLDISSLEKIKPVNIRNAKPLNLASCSTEQKKVLYEISKISFVSQSSNPTTYSNLIRSYLGGAPLTDVVELSKQNIHMDLKTFQSLDPNVISVRVLEFARERV</sequence>
<evidence type="ECO:0000256" key="1">
    <source>
        <dbReference type="ARBA" id="ARBA00004370"/>
    </source>
</evidence>
<keyword evidence="5" id="KW-0472">Membrane</keyword>
<dbReference type="InterPro" id="IPR010335">
    <property type="entry name" value="Mesothelin"/>
</dbReference>
<dbReference type="EMBL" id="JAPTMU010000008">
    <property type="protein sequence ID" value="KAJ4939382.1"/>
    <property type="molecule type" value="Genomic_DNA"/>
</dbReference>
<dbReference type="Pfam" id="PF06060">
    <property type="entry name" value="Mesothelin"/>
    <property type="match status" value="1"/>
</dbReference>
<evidence type="ECO:0000256" key="3">
    <source>
        <dbReference type="ARBA" id="ARBA00022729"/>
    </source>
</evidence>
<keyword evidence="8" id="KW-1185">Reference proteome</keyword>
<evidence type="ECO:0000313" key="8">
    <source>
        <dbReference type="Proteomes" id="UP001219934"/>
    </source>
</evidence>
<dbReference type="Proteomes" id="UP001219934">
    <property type="component" value="Unassembled WGS sequence"/>
</dbReference>
<accession>A0AAD6B9K5</accession>
<organism evidence="7 8">
    <name type="scientific">Pogonophryne albipinna</name>
    <dbReference type="NCBI Taxonomy" id="1090488"/>
    <lineage>
        <taxon>Eukaryota</taxon>
        <taxon>Metazoa</taxon>
        <taxon>Chordata</taxon>
        <taxon>Craniata</taxon>
        <taxon>Vertebrata</taxon>
        <taxon>Euteleostomi</taxon>
        <taxon>Actinopterygii</taxon>
        <taxon>Neopterygii</taxon>
        <taxon>Teleostei</taxon>
        <taxon>Neoteleostei</taxon>
        <taxon>Acanthomorphata</taxon>
        <taxon>Eupercaria</taxon>
        <taxon>Perciformes</taxon>
        <taxon>Notothenioidei</taxon>
        <taxon>Pogonophryne</taxon>
    </lineage>
</organism>